<feature type="region of interest" description="Disordered" evidence="10">
    <location>
        <begin position="1521"/>
        <end position="1550"/>
    </location>
</feature>
<proteinExistence type="inferred from homology"/>
<dbReference type="Gene3D" id="3.40.50.300">
    <property type="entry name" value="P-loop containing nucleotide triphosphate hydrolases"/>
    <property type="match status" value="1"/>
</dbReference>
<reference evidence="13 14" key="1">
    <citation type="submission" date="2018-11" db="EMBL/GenBank/DDBJ databases">
        <title>Genome sequence and assembly of Colletotrichum spinosum.</title>
        <authorList>
            <person name="Gan P."/>
            <person name="Shirasu K."/>
        </authorList>
    </citation>
    <scope>NUCLEOTIDE SEQUENCE [LARGE SCALE GENOMIC DNA]</scope>
    <source>
        <strain evidence="13 14">CBS 515.97</strain>
    </source>
</reference>
<dbReference type="GO" id="GO:0003677">
    <property type="term" value="F:DNA binding"/>
    <property type="evidence" value="ECO:0007669"/>
    <property type="project" value="UniProtKB-KW"/>
</dbReference>
<dbReference type="InterPro" id="IPR001650">
    <property type="entry name" value="Helicase_C-like"/>
</dbReference>
<evidence type="ECO:0000256" key="5">
    <source>
        <dbReference type="ARBA" id="ARBA00022806"/>
    </source>
</evidence>
<accession>A0A4R8PPU6</accession>
<feature type="domain" description="Helicase ATP-binding" evidence="11">
    <location>
        <begin position="884"/>
        <end position="1090"/>
    </location>
</feature>
<evidence type="ECO:0000256" key="9">
    <source>
        <dbReference type="SAM" id="Coils"/>
    </source>
</evidence>
<keyword evidence="5" id="KW-0347">Helicase</keyword>
<dbReference type="InterPro" id="IPR038718">
    <property type="entry name" value="SNF2-like_sf"/>
</dbReference>
<gene>
    <name evidence="13" type="primary">ATRX</name>
    <name evidence="13" type="ORF">C8035_v011962</name>
</gene>
<dbReference type="Pfam" id="PF00271">
    <property type="entry name" value="Helicase_C"/>
    <property type="match status" value="1"/>
</dbReference>
<dbReference type="Pfam" id="PF24580">
    <property type="entry name" value="DUF7607"/>
    <property type="match status" value="1"/>
</dbReference>
<dbReference type="GO" id="GO:0004386">
    <property type="term" value="F:helicase activity"/>
    <property type="evidence" value="ECO:0007669"/>
    <property type="project" value="UniProtKB-KW"/>
</dbReference>
<sequence>MDSMDDPFDWDVDRVVQELCTSESRPWLPKVHRRFDPVALSAALRENEIDGETLLTYEDVMTSINGLLQTLGLSKPAHQITLVKAITHLKSQSPLYHKNKADELRLSLEPSLEPMNHTQEARNTTPILPSNTQDIDMKDALPQESPSAGNTTQNASSAQRDAVTITRNRDEPDQMSPPASHVERGESSPEPPKKKRRVAPSLISADVSGPIRIPTAADGISLPFPLREQQAPHDNALSNAVGDARSRTQTKKPVWVDATPNAYFGRDSLITADWVPTSSLTHHDDKVHSPSSIQNEEVNHVTTGLVARGRRLQINRAMRGLFHRNNGTISMMRSGISPYLEPSDEDKLLPVFGDSDDDGYDSDTLREMEEEEEERRTELEKKSNVLTVDDMSRVISEEIQRIEESWTERKLPKKERKAKAIWNKARRARRIHLISHASSRLENLEKRIQKLCDEMQKNEYTDEASLRRQVGNLEASIEDRKADKWLLGILRGPEPPGPETMPRLRLPVVPRENREHEDGELITTDEEDDDFIVDDTEAMGFASDLINPHSATPMDLDDLPQETTETYQQQMTPKHVSPVKIKFIKQSSQEVIDLTGVDSEPGSQEQISDTINLVTPMKPVKRKNSHNESPAQFPEAQFTDIPFHQPREIAKIPLKVWQEHQDSERLLIAYIYNKLEPWQRDTFFHTVQTTDPTEYWDNAMLPALKGDTEEDDAEGVFLVARLFRVYALRKLPSSRSKTKKLKKTKALLEKSESYKPFCDFVETDVAPHFTGKGADPNTDASERDTEDEVDGSPSKKRKKRIVLDQTALNLRQHDQQRLEEQDMRRRELRKKLAASALISSDESRLIINESKQDDQGLIYVNADIGRRIKDHQIKGVRFMWNQIVCDAKVRQGCLLAHTMGLGKTMQVITFLTAIAEASQSQDESIRSQIPEDLRRSKTLILCPSLLVNNWDDELLTWAPHRLLGQLYKIEAATPEGERLPIIRQWDQQGGVMIIGYDLFRRLLGVPDENPDESPDEVLNEAPEADTMLKILTQGPNIVIADEAHKMKNPTSKIGLATTMFKTHSRIALTGSPLANNVEEYYHMINWVAPGYLGPIAEFREVYANPIQQGLYDDVPTSHFRKAKKQLAVLEQTVAPKVNRATIESCRMNLPPKTEFILTVPLTPLQATLYDDFIRVVRGEIQGLAAVNTLASANSLALIVNHPRCYYNRLKEERQSSAETSKHPGKRGEYALTLPPIVVAEALRNLKRAEDLQSPAHSWKAKILVAILDESAKYGDKVLVFSQSIPTLDYLTSVLRSQKRKFARLDGKVATKDRQKQVKDFNTGDMQVYLISTTAGGVGLNIYGANRVVLFDYKYNPVHEQQAVGRAYRIGQQKKVFVYKFEAGGTFESAMLSRSVFKMQLASRVVDKENPRRWSKKDNEYLKDREEPRQMDLGKQAGKDNILDSILKDPELSVGIRNIRDTNSFQEDDPSEGLTAEEMRDVDELVRMNNLRITNPKEFRRLEQERLDRLRASEQIIPLGSQMPATTDSADSNSTANALGKPFDAESRPPDEARWGYLESIGDCRRNRAAICAFTIVWCGHSRGRFTFATISA</sequence>
<evidence type="ECO:0000256" key="6">
    <source>
        <dbReference type="ARBA" id="ARBA00022840"/>
    </source>
</evidence>
<dbReference type="SMART" id="SM00487">
    <property type="entry name" value="DEXDc"/>
    <property type="match status" value="1"/>
</dbReference>
<dbReference type="InterPro" id="IPR027417">
    <property type="entry name" value="P-loop_NTPase"/>
</dbReference>
<name>A0A4R8PPU6_9PEZI</name>
<dbReference type="PROSITE" id="PS51194">
    <property type="entry name" value="HELICASE_CTER"/>
    <property type="match status" value="1"/>
</dbReference>
<evidence type="ECO:0000256" key="3">
    <source>
        <dbReference type="ARBA" id="ARBA00022741"/>
    </source>
</evidence>
<feature type="region of interest" description="Disordered" evidence="10">
    <location>
        <begin position="768"/>
        <end position="798"/>
    </location>
</feature>
<keyword evidence="6" id="KW-0067">ATP-binding</keyword>
<keyword evidence="7" id="KW-0238">DNA-binding</keyword>
<feature type="compositionally biased region" description="Polar residues" evidence="10">
    <location>
        <begin position="116"/>
        <end position="134"/>
    </location>
</feature>
<evidence type="ECO:0000256" key="10">
    <source>
        <dbReference type="SAM" id="MobiDB-lite"/>
    </source>
</evidence>
<dbReference type="PANTHER" id="PTHR45797">
    <property type="entry name" value="RAD54-LIKE"/>
    <property type="match status" value="1"/>
</dbReference>
<feature type="coiled-coil region" evidence="9">
    <location>
        <begin position="434"/>
        <end position="461"/>
    </location>
</feature>
<keyword evidence="8" id="KW-0539">Nucleus</keyword>
<dbReference type="CDD" id="cd18793">
    <property type="entry name" value="SF2_C_SNF"/>
    <property type="match status" value="1"/>
</dbReference>
<feature type="region of interest" description="Disordered" evidence="10">
    <location>
        <begin position="113"/>
        <end position="203"/>
    </location>
</feature>
<keyword evidence="3" id="KW-0547">Nucleotide-binding</keyword>
<dbReference type="GO" id="GO:0005524">
    <property type="term" value="F:ATP binding"/>
    <property type="evidence" value="ECO:0007669"/>
    <property type="project" value="UniProtKB-KW"/>
</dbReference>
<dbReference type="GO" id="GO:0016887">
    <property type="term" value="F:ATP hydrolysis activity"/>
    <property type="evidence" value="ECO:0007669"/>
    <property type="project" value="InterPro"/>
</dbReference>
<dbReference type="GO" id="GO:0005634">
    <property type="term" value="C:nucleus"/>
    <property type="evidence" value="ECO:0007669"/>
    <property type="project" value="UniProtKB-SubCell"/>
</dbReference>
<evidence type="ECO:0000256" key="2">
    <source>
        <dbReference type="ARBA" id="ARBA00007025"/>
    </source>
</evidence>
<comment type="similarity">
    <text evidence="2">Belongs to the SNF2/RAD54 helicase family.</text>
</comment>
<feature type="compositionally biased region" description="Polar residues" evidence="10">
    <location>
        <begin position="144"/>
        <end position="159"/>
    </location>
</feature>
<evidence type="ECO:0000259" key="11">
    <source>
        <dbReference type="PROSITE" id="PS51192"/>
    </source>
</evidence>
<keyword evidence="14" id="KW-1185">Reference proteome</keyword>
<dbReference type="SUPFAM" id="SSF52540">
    <property type="entry name" value="P-loop containing nucleoside triphosphate hydrolases"/>
    <property type="match status" value="2"/>
</dbReference>
<organism evidence="13 14">
    <name type="scientific">Colletotrichum spinosum</name>
    <dbReference type="NCBI Taxonomy" id="1347390"/>
    <lineage>
        <taxon>Eukaryota</taxon>
        <taxon>Fungi</taxon>
        <taxon>Dikarya</taxon>
        <taxon>Ascomycota</taxon>
        <taxon>Pezizomycotina</taxon>
        <taxon>Sordariomycetes</taxon>
        <taxon>Hypocreomycetidae</taxon>
        <taxon>Glomerellales</taxon>
        <taxon>Glomerellaceae</taxon>
        <taxon>Colletotrichum</taxon>
        <taxon>Colletotrichum orbiculare species complex</taxon>
    </lineage>
</organism>
<evidence type="ECO:0000256" key="8">
    <source>
        <dbReference type="ARBA" id="ARBA00023242"/>
    </source>
</evidence>
<feature type="compositionally biased region" description="Polar residues" evidence="10">
    <location>
        <begin position="1522"/>
        <end position="1536"/>
    </location>
</feature>
<dbReference type="EMBL" id="QAPG01005164">
    <property type="protein sequence ID" value="TDZ27238.1"/>
    <property type="molecule type" value="Genomic_DNA"/>
</dbReference>
<evidence type="ECO:0000256" key="7">
    <source>
        <dbReference type="ARBA" id="ARBA00023125"/>
    </source>
</evidence>
<comment type="caution">
    <text evidence="13">The sequence shown here is derived from an EMBL/GenBank/DDBJ whole genome shotgun (WGS) entry which is preliminary data.</text>
</comment>
<evidence type="ECO:0000259" key="12">
    <source>
        <dbReference type="PROSITE" id="PS51194"/>
    </source>
</evidence>
<dbReference type="SUPFAM" id="SSF47769">
    <property type="entry name" value="SAM/Pointed domain"/>
    <property type="match status" value="1"/>
</dbReference>
<evidence type="ECO:0000256" key="4">
    <source>
        <dbReference type="ARBA" id="ARBA00022801"/>
    </source>
</evidence>
<evidence type="ECO:0000313" key="13">
    <source>
        <dbReference type="EMBL" id="TDZ27238.1"/>
    </source>
</evidence>
<dbReference type="PROSITE" id="PS51192">
    <property type="entry name" value="HELICASE_ATP_BIND_1"/>
    <property type="match status" value="1"/>
</dbReference>
<dbReference type="PANTHER" id="PTHR45797:SF1">
    <property type="entry name" value="HELICASE ARIP4"/>
    <property type="match status" value="1"/>
</dbReference>
<dbReference type="InterPro" id="IPR013761">
    <property type="entry name" value="SAM/pointed_sf"/>
</dbReference>
<keyword evidence="4" id="KW-0378">Hydrolase</keyword>
<dbReference type="InterPro" id="IPR000330">
    <property type="entry name" value="SNF2_N"/>
</dbReference>
<dbReference type="InterPro" id="IPR056026">
    <property type="entry name" value="DUF7607"/>
</dbReference>
<dbReference type="Gene3D" id="3.40.50.10810">
    <property type="entry name" value="Tandem AAA-ATPase domain"/>
    <property type="match status" value="1"/>
</dbReference>
<keyword evidence="9" id="KW-0175">Coiled coil</keyword>
<dbReference type="InterPro" id="IPR014001">
    <property type="entry name" value="Helicase_ATP-bd"/>
</dbReference>
<evidence type="ECO:0000256" key="1">
    <source>
        <dbReference type="ARBA" id="ARBA00004123"/>
    </source>
</evidence>
<dbReference type="InterPro" id="IPR044574">
    <property type="entry name" value="ARIP4-like"/>
</dbReference>
<dbReference type="InterPro" id="IPR049730">
    <property type="entry name" value="SNF2/RAD54-like_C"/>
</dbReference>
<feature type="domain" description="Helicase C-terminal" evidence="12">
    <location>
        <begin position="1258"/>
        <end position="1411"/>
    </location>
</feature>
<comment type="subcellular location">
    <subcellularLocation>
        <location evidence="1">Nucleus</location>
    </subcellularLocation>
</comment>
<dbReference type="SMART" id="SM00490">
    <property type="entry name" value="HELICc"/>
    <property type="match status" value="1"/>
</dbReference>
<dbReference type="Pfam" id="PF00176">
    <property type="entry name" value="SNF2-rel_dom"/>
    <property type="match status" value="1"/>
</dbReference>
<protein>
    <submittedName>
        <fullName evidence="13">Protein CHROMATIN REMODELING 20</fullName>
    </submittedName>
</protein>
<dbReference type="Proteomes" id="UP000295083">
    <property type="component" value="Unassembled WGS sequence"/>
</dbReference>
<evidence type="ECO:0000313" key="14">
    <source>
        <dbReference type="Proteomes" id="UP000295083"/>
    </source>
</evidence>